<reference evidence="3" key="1">
    <citation type="journal article" date="2019" name="Int. J. Syst. Evol. Microbiol.">
        <title>The Global Catalogue of Microorganisms (GCM) 10K type strain sequencing project: providing services to taxonomists for standard genome sequencing and annotation.</title>
        <authorList>
            <consortium name="The Broad Institute Genomics Platform"/>
            <consortium name="The Broad Institute Genome Sequencing Center for Infectious Disease"/>
            <person name="Wu L."/>
            <person name="Ma J."/>
        </authorList>
    </citation>
    <scope>NUCLEOTIDE SEQUENCE [LARGE SCALE GENOMIC DNA]</scope>
    <source>
        <strain evidence="3">WYCCWR 12678</strain>
    </source>
</reference>
<feature type="chain" id="PRO_5045849526" evidence="1">
    <location>
        <begin position="27"/>
        <end position="158"/>
    </location>
</feature>
<evidence type="ECO:0000313" key="3">
    <source>
        <dbReference type="Proteomes" id="UP001596002"/>
    </source>
</evidence>
<keyword evidence="3" id="KW-1185">Reference proteome</keyword>
<protein>
    <submittedName>
        <fullName evidence="2">Uncharacterized protein</fullName>
    </submittedName>
</protein>
<dbReference type="RefSeq" id="WP_380029119.1">
    <property type="nucleotide sequence ID" value="NZ_JBHSHC010000153.1"/>
</dbReference>
<sequence length="158" mass="17454">MKRKLLYVLSALVLLTSMVFPSTSSASDSSAVSVKEARKAALFQVILDRKTNAESPWKNKSVKVEDPIPVFDASHTQISYIVNLTVDGSPAGYIEVSSNKDEYPVLSFSKKRSVMDNAQISRFKQKKVSNKKVVSDKIVLLGPSYFGLKEDFEDGTAE</sequence>
<keyword evidence="1" id="KW-0732">Signal</keyword>
<evidence type="ECO:0000256" key="1">
    <source>
        <dbReference type="SAM" id="SignalP"/>
    </source>
</evidence>
<evidence type="ECO:0000313" key="2">
    <source>
        <dbReference type="EMBL" id="MFC4769976.1"/>
    </source>
</evidence>
<organism evidence="2 3">
    <name type="scientific">Effusibacillus consociatus</name>
    <dbReference type="NCBI Taxonomy" id="1117041"/>
    <lineage>
        <taxon>Bacteria</taxon>
        <taxon>Bacillati</taxon>
        <taxon>Bacillota</taxon>
        <taxon>Bacilli</taxon>
        <taxon>Bacillales</taxon>
        <taxon>Alicyclobacillaceae</taxon>
        <taxon>Effusibacillus</taxon>
    </lineage>
</organism>
<accession>A0ABV9Q666</accession>
<feature type="signal peptide" evidence="1">
    <location>
        <begin position="1"/>
        <end position="26"/>
    </location>
</feature>
<comment type="caution">
    <text evidence="2">The sequence shown here is derived from an EMBL/GenBank/DDBJ whole genome shotgun (WGS) entry which is preliminary data.</text>
</comment>
<proteinExistence type="predicted"/>
<name>A0ABV9Q666_9BACL</name>
<dbReference type="Proteomes" id="UP001596002">
    <property type="component" value="Unassembled WGS sequence"/>
</dbReference>
<dbReference type="EMBL" id="JBHSHC010000153">
    <property type="protein sequence ID" value="MFC4769976.1"/>
    <property type="molecule type" value="Genomic_DNA"/>
</dbReference>
<gene>
    <name evidence="2" type="ORF">ACFO8Q_22070</name>
</gene>